<dbReference type="RefSeq" id="WP_046347310.1">
    <property type="nucleotide sequence ID" value="NZ_BBWU01000015.1"/>
</dbReference>
<organism evidence="4 5">
    <name type="scientific">Sphingomonas changbaiensis NBRC 104936</name>
    <dbReference type="NCBI Taxonomy" id="1219043"/>
    <lineage>
        <taxon>Bacteria</taxon>
        <taxon>Pseudomonadati</taxon>
        <taxon>Pseudomonadota</taxon>
        <taxon>Alphaproteobacteria</taxon>
        <taxon>Sphingomonadales</taxon>
        <taxon>Sphingomonadaceae</taxon>
        <taxon>Sphingomonas</taxon>
    </lineage>
</organism>
<name>A0A0E9MM45_9SPHN</name>
<gene>
    <name evidence="4" type="ORF">SCH01S_15_01060</name>
</gene>
<dbReference type="GO" id="GO:0005737">
    <property type="term" value="C:cytoplasm"/>
    <property type="evidence" value="ECO:0007669"/>
    <property type="project" value="TreeGrafter"/>
</dbReference>
<keyword evidence="5" id="KW-1185">Reference proteome</keyword>
<dbReference type="SUPFAM" id="SSF53335">
    <property type="entry name" value="S-adenosyl-L-methionine-dependent methyltransferases"/>
    <property type="match status" value="1"/>
</dbReference>
<dbReference type="Gene3D" id="3.40.50.150">
    <property type="entry name" value="Vaccinia Virus protein VP39"/>
    <property type="match status" value="1"/>
</dbReference>
<dbReference type="Pfam" id="PF01135">
    <property type="entry name" value="PCMT"/>
    <property type="match status" value="1"/>
</dbReference>
<reference evidence="4 5" key="1">
    <citation type="submission" date="2015-04" db="EMBL/GenBank/DDBJ databases">
        <title>Whole genome shotgun sequence of Sphingomonas changbaiensis NBRC 104936.</title>
        <authorList>
            <person name="Katano-Makiyama Y."/>
            <person name="Hosoyama A."/>
            <person name="Hashimoto M."/>
            <person name="Noguchi M."/>
            <person name="Tsuchikane K."/>
            <person name="Ohji S."/>
            <person name="Yamazoe A."/>
            <person name="Ichikawa N."/>
            <person name="Kimura A."/>
            <person name="Fujita N."/>
        </authorList>
    </citation>
    <scope>NUCLEOTIDE SEQUENCE [LARGE SCALE GENOMIC DNA]</scope>
    <source>
        <strain evidence="4 5">NBRC 104936</strain>
    </source>
</reference>
<comment type="similarity">
    <text evidence="1">Belongs to the methyltransferase superfamily. L-isoaspartyl/D-aspartyl protein methyltransferase family.</text>
</comment>
<protein>
    <recommendedName>
        <fullName evidence="2">Protein-L-isoaspartate O-methyltransferase</fullName>
    </recommendedName>
    <alternativeName>
        <fullName evidence="3">Protein L-isoaspartyl methyltransferase</fullName>
    </alternativeName>
</protein>
<dbReference type="PANTHER" id="PTHR11579:SF18">
    <property type="entry name" value="PROTEIN-L-ISOASPARTATE O-METHYLTRANSFERASE"/>
    <property type="match status" value="1"/>
</dbReference>
<dbReference type="CDD" id="cd02440">
    <property type="entry name" value="AdoMet_MTases"/>
    <property type="match status" value="1"/>
</dbReference>
<dbReference type="InterPro" id="IPR000682">
    <property type="entry name" value="PCMT"/>
</dbReference>
<dbReference type="Proteomes" id="UP000033202">
    <property type="component" value="Unassembled WGS sequence"/>
</dbReference>
<dbReference type="STRING" id="1219043.SCH01S_15_01060"/>
<dbReference type="InterPro" id="IPR029063">
    <property type="entry name" value="SAM-dependent_MTases_sf"/>
</dbReference>
<evidence type="ECO:0000256" key="1">
    <source>
        <dbReference type="ARBA" id="ARBA00005369"/>
    </source>
</evidence>
<sequence>MTEQNFEAMRRAMVESQLRTTGVNDPRVVAAMAEVPRERFVPVERRALAYIDRPIVLGSGRALNIPEATGLLLTAAAVRASDKVLLVGAASGYTAALLEKLAAHVVAPEEDAALLTFARENLSGSRVELVEGPLNQGWAAAAPYDLIVIDGLIEQVPDALVEQLADNGRLACAILDRGASRLAVGRKSGAGFGFDMFADCESAPLPGFARPKSFVF</sequence>
<dbReference type="AlphaFoldDB" id="A0A0E9MM45"/>
<proteinExistence type="inferred from homology"/>
<dbReference type="EMBL" id="BBWU01000015">
    <property type="protein sequence ID" value="GAO38481.1"/>
    <property type="molecule type" value="Genomic_DNA"/>
</dbReference>
<dbReference type="PANTHER" id="PTHR11579">
    <property type="entry name" value="PROTEIN-L-ISOASPARTATE O-METHYLTRANSFERASE"/>
    <property type="match status" value="1"/>
</dbReference>
<comment type="caution">
    <text evidence="4">The sequence shown here is derived from an EMBL/GenBank/DDBJ whole genome shotgun (WGS) entry which is preliminary data.</text>
</comment>
<evidence type="ECO:0000256" key="2">
    <source>
        <dbReference type="ARBA" id="ARBA00013346"/>
    </source>
</evidence>
<evidence type="ECO:0000313" key="5">
    <source>
        <dbReference type="Proteomes" id="UP000033202"/>
    </source>
</evidence>
<accession>A0A0E9MM45</accession>
<evidence type="ECO:0000256" key="3">
    <source>
        <dbReference type="ARBA" id="ARBA00030757"/>
    </source>
</evidence>
<dbReference type="GO" id="GO:0004719">
    <property type="term" value="F:protein-L-isoaspartate (D-aspartate) O-methyltransferase activity"/>
    <property type="evidence" value="ECO:0007669"/>
    <property type="project" value="InterPro"/>
</dbReference>
<evidence type="ECO:0000313" key="4">
    <source>
        <dbReference type="EMBL" id="GAO38481.1"/>
    </source>
</evidence>
<dbReference type="OrthoDB" id="9798496at2"/>